<dbReference type="GO" id="GO:0004527">
    <property type="term" value="F:exonuclease activity"/>
    <property type="evidence" value="ECO:0007669"/>
    <property type="project" value="UniProtKB-KW"/>
</dbReference>
<dbReference type="Proteomes" id="UP001501588">
    <property type="component" value="Unassembled WGS sequence"/>
</dbReference>
<evidence type="ECO:0000256" key="4">
    <source>
        <dbReference type="ARBA" id="ARBA00022801"/>
    </source>
</evidence>
<accession>A0ABP3QVA4</accession>
<comment type="caution">
    <text evidence="9">The sequence shown here is derived from an EMBL/GenBank/DDBJ whole genome shotgun (WGS) entry which is preliminary data.</text>
</comment>
<dbReference type="InterPro" id="IPR001667">
    <property type="entry name" value="DDH_dom"/>
</dbReference>
<dbReference type="Gene3D" id="3.10.310.30">
    <property type="match status" value="1"/>
</dbReference>
<evidence type="ECO:0000256" key="1">
    <source>
        <dbReference type="ARBA" id="ARBA00005915"/>
    </source>
</evidence>
<dbReference type="PANTHER" id="PTHR30255:SF2">
    <property type="entry name" value="SINGLE-STRANDED-DNA-SPECIFIC EXONUCLEASE RECJ"/>
    <property type="match status" value="1"/>
</dbReference>
<dbReference type="InterPro" id="IPR051673">
    <property type="entry name" value="SSDNA_exonuclease_RecJ"/>
</dbReference>
<feature type="domain" description="RecJ OB" evidence="8">
    <location>
        <begin position="488"/>
        <end position="598"/>
    </location>
</feature>
<dbReference type="InterPro" id="IPR004610">
    <property type="entry name" value="RecJ"/>
</dbReference>
<dbReference type="InterPro" id="IPR038763">
    <property type="entry name" value="DHH_sf"/>
</dbReference>
<dbReference type="SUPFAM" id="SSF64182">
    <property type="entry name" value="DHH phosphoesterases"/>
    <property type="match status" value="1"/>
</dbReference>
<dbReference type="Pfam" id="PF01368">
    <property type="entry name" value="DHH"/>
    <property type="match status" value="1"/>
</dbReference>
<evidence type="ECO:0000313" key="9">
    <source>
        <dbReference type="EMBL" id="GAA0598249.1"/>
    </source>
</evidence>
<dbReference type="Gene3D" id="3.90.1640.30">
    <property type="match status" value="1"/>
</dbReference>
<comment type="similarity">
    <text evidence="1">Belongs to the RecJ family.</text>
</comment>
<dbReference type="InterPro" id="IPR041122">
    <property type="entry name" value="RecJ_OB"/>
</dbReference>
<sequence length="607" mass="62399">MSATAFADADAAAAGPALGIGRSATGRRWVWRNGGDGRAGLAIAQRLDVPELVGRLLAARGVGPEAAADFLEPTLRALLPDPSVLVDMDAAAARLASAVREAETVAVFGDYDVDGACSGALMVRALRDLGCEVTHYVPDRIREGYGPNPAAIRELCARGATLIVCVDCGIAAHAALEEARGQADVVVLDHHKAEGALPRVHAAVNPNRLDCGSGLRHLCAASVSFLTVVALHRALRRAGHFARGHEPRLLDLLDLVALATVCDVMPLTGVNRALVAQGLKVMARRGRAGIAALLEVGGVKDAPTAHSLGFVLGPRINAAGRVDEPDLGLRLLLCDDPVEARAMAERLDAVNRRRQEVEAEVLGGALAQAEAQVAAGHPVVLICGEGWHPGVVGIVAGRVKERFNRPACVAGVAGGLAKGSGRSVPGVDLGSAVIAARQAGLLETGGGHAMAAGFSFAVSRWEEVHAFLNERLHGAAALPGAADLVVEGAMAVGAASTDLALQVERLAPFGAGNEEPTFALPRARVVRADRVGKEGNTVRAFLEGEGGGGRLKAICFRAKDGPLAQALLNSGGVPLHLCGALRAERWNDSVTACLHVVDAAPVPAGGG</sequence>
<keyword evidence="10" id="KW-1185">Reference proteome</keyword>
<evidence type="ECO:0000259" key="6">
    <source>
        <dbReference type="Pfam" id="PF01368"/>
    </source>
</evidence>
<evidence type="ECO:0000256" key="2">
    <source>
        <dbReference type="ARBA" id="ARBA00019841"/>
    </source>
</evidence>
<keyword evidence="3" id="KW-0540">Nuclease</keyword>
<dbReference type="Pfam" id="PF17768">
    <property type="entry name" value="RecJ_OB"/>
    <property type="match status" value="1"/>
</dbReference>
<dbReference type="EMBL" id="BAAAFZ010000066">
    <property type="protein sequence ID" value="GAA0598249.1"/>
    <property type="molecule type" value="Genomic_DNA"/>
</dbReference>
<proteinExistence type="inferred from homology"/>
<evidence type="ECO:0000259" key="8">
    <source>
        <dbReference type="Pfam" id="PF17768"/>
    </source>
</evidence>
<evidence type="ECO:0000256" key="3">
    <source>
        <dbReference type="ARBA" id="ARBA00022722"/>
    </source>
</evidence>
<evidence type="ECO:0000256" key="5">
    <source>
        <dbReference type="ARBA" id="ARBA00022839"/>
    </source>
</evidence>
<evidence type="ECO:0000259" key="7">
    <source>
        <dbReference type="Pfam" id="PF02272"/>
    </source>
</evidence>
<feature type="domain" description="DHHA1" evidence="7">
    <location>
        <begin position="380"/>
        <end position="472"/>
    </location>
</feature>
<organism evidence="9 10">
    <name type="scientific">Craurococcus roseus</name>
    <dbReference type="NCBI Taxonomy" id="77585"/>
    <lineage>
        <taxon>Bacteria</taxon>
        <taxon>Pseudomonadati</taxon>
        <taxon>Pseudomonadota</taxon>
        <taxon>Alphaproteobacteria</taxon>
        <taxon>Acetobacterales</taxon>
        <taxon>Acetobacteraceae</taxon>
        <taxon>Craurococcus</taxon>
    </lineage>
</organism>
<dbReference type="InterPro" id="IPR003156">
    <property type="entry name" value="DHHA1_dom"/>
</dbReference>
<dbReference type="RefSeq" id="WP_343897225.1">
    <property type="nucleotide sequence ID" value="NZ_BAAAFZ010000066.1"/>
</dbReference>
<feature type="domain" description="DDH" evidence="6">
    <location>
        <begin position="105"/>
        <end position="259"/>
    </location>
</feature>
<evidence type="ECO:0000313" key="10">
    <source>
        <dbReference type="Proteomes" id="UP001501588"/>
    </source>
</evidence>
<dbReference type="NCBIfam" id="TIGR00644">
    <property type="entry name" value="recJ"/>
    <property type="match status" value="1"/>
</dbReference>
<reference evidence="10" key="1">
    <citation type="journal article" date="2019" name="Int. J. Syst. Evol. Microbiol.">
        <title>The Global Catalogue of Microorganisms (GCM) 10K type strain sequencing project: providing services to taxonomists for standard genome sequencing and annotation.</title>
        <authorList>
            <consortium name="The Broad Institute Genomics Platform"/>
            <consortium name="The Broad Institute Genome Sequencing Center for Infectious Disease"/>
            <person name="Wu L."/>
            <person name="Ma J."/>
        </authorList>
    </citation>
    <scope>NUCLEOTIDE SEQUENCE [LARGE SCALE GENOMIC DNA]</scope>
    <source>
        <strain evidence="10">JCM 9933</strain>
    </source>
</reference>
<dbReference type="PANTHER" id="PTHR30255">
    <property type="entry name" value="SINGLE-STRANDED-DNA-SPECIFIC EXONUCLEASE RECJ"/>
    <property type="match status" value="1"/>
</dbReference>
<gene>
    <name evidence="9" type="primary">recJ</name>
    <name evidence="9" type="ORF">GCM10009416_40550</name>
</gene>
<dbReference type="Pfam" id="PF02272">
    <property type="entry name" value="DHHA1"/>
    <property type="match status" value="1"/>
</dbReference>
<name>A0ABP3QVA4_9PROT</name>
<keyword evidence="4" id="KW-0378">Hydrolase</keyword>
<protein>
    <recommendedName>
        <fullName evidence="2">Single-stranded-DNA-specific exonuclease RecJ</fullName>
    </recommendedName>
</protein>
<keyword evidence="5 9" id="KW-0269">Exonuclease</keyword>